<feature type="domain" description="DUF4124" evidence="2">
    <location>
        <begin position="41"/>
        <end position="91"/>
    </location>
</feature>
<evidence type="ECO:0000256" key="1">
    <source>
        <dbReference type="SAM" id="MobiDB-lite"/>
    </source>
</evidence>
<dbReference type="AlphaFoldDB" id="A0A5B7ZL90"/>
<feature type="region of interest" description="Disordered" evidence="1">
    <location>
        <begin position="82"/>
        <end position="129"/>
    </location>
</feature>
<name>A0A5B7ZL90_9GAMM</name>
<dbReference type="KEGG" id="thes:FHQ07_00815"/>
<protein>
    <submittedName>
        <fullName evidence="3">DUF4124 domain-containing protein</fullName>
    </submittedName>
</protein>
<organism evidence="3 4">
    <name type="scientific">Thermomonas aquatica</name>
    <dbReference type="NCBI Taxonomy" id="2202149"/>
    <lineage>
        <taxon>Bacteria</taxon>
        <taxon>Pseudomonadati</taxon>
        <taxon>Pseudomonadota</taxon>
        <taxon>Gammaproteobacteria</taxon>
        <taxon>Lysobacterales</taxon>
        <taxon>Lysobacteraceae</taxon>
        <taxon>Thermomonas</taxon>
    </lineage>
</organism>
<sequence length="162" mass="17766">MRAFPSRGRGVSRQKSRPLPSIVGLTHADGSPMKFAILLMICLFPGLASAASLYRCVGRAGQVSYQSAACATNQRMDRSIEYVPDPVSPPPIAVSTRTTKPPATRKHLRVRDGSGRRRTPRPSPCSLAKAKRVRQLERLGFKRTFDDLSRIDAAVRAVCNGY</sequence>
<proteinExistence type="predicted"/>
<reference evidence="3 4" key="1">
    <citation type="submission" date="2019-06" db="EMBL/GenBank/DDBJ databases">
        <title>Thermomonas aquatica sp. nov., isolated from an industrial wastewater treatment plant.</title>
        <authorList>
            <person name="Jeon J.H."/>
            <person name="Park D.-S."/>
        </authorList>
    </citation>
    <scope>NUCLEOTIDE SEQUENCE [LARGE SCALE GENOMIC DNA]</scope>
    <source>
        <strain evidence="3 4">SY21</strain>
    </source>
</reference>
<dbReference type="Pfam" id="PF13511">
    <property type="entry name" value="DUF4124"/>
    <property type="match status" value="1"/>
</dbReference>
<dbReference type="OrthoDB" id="6059159at2"/>
<dbReference type="Proteomes" id="UP000308149">
    <property type="component" value="Chromosome"/>
</dbReference>
<evidence type="ECO:0000259" key="2">
    <source>
        <dbReference type="Pfam" id="PF13511"/>
    </source>
</evidence>
<gene>
    <name evidence="3" type="ORF">FHQ07_00815</name>
</gene>
<evidence type="ECO:0000313" key="4">
    <source>
        <dbReference type="Proteomes" id="UP000308149"/>
    </source>
</evidence>
<keyword evidence="4" id="KW-1185">Reference proteome</keyword>
<evidence type="ECO:0000313" key="3">
    <source>
        <dbReference type="EMBL" id="QDA55960.1"/>
    </source>
</evidence>
<dbReference type="EMBL" id="CP040871">
    <property type="protein sequence ID" value="QDA55960.1"/>
    <property type="molecule type" value="Genomic_DNA"/>
</dbReference>
<accession>A0A5B7ZL90</accession>
<dbReference type="InterPro" id="IPR025392">
    <property type="entry name" value="DUF4124"/>
</dbReference>